<dbReference type="EMBL" id="CP022163">
    <property type="protein sequence ID" value="ATB28924.1"/>
    <property type="molecule type" value="Genomic_DNA"/>
</dbReference>
<feature type="signal peptide" evidence="2">
    <location>
        <begin position="1"/>
        <end position="22"/>
    </location>
</feature>
<feature type="chain" id="PRO_5012852005" description="Lipoprotein" evidence="2">
    <location>
        <begin position="23"/>
        <end position="129"/>
    </location>
</feature>
<evidence type="ECO:0000313" key="4">
    <source>
        <dbReference type="Proteomes" id="UP000217289"/>
    </source>
</evidence>
<evidence type="ECO:0000256" key="2">
    <source>
        <dbReference type="SAM" id="SignalP"/>
    </source>
</evidence>
<feature type="compositionally biased region" description="Basic and acidic residues" evidence="1">
    <location>
        <begin position="26"/>
        <end position="35"/>
    </location>
</feature>
<keyword evidence="2" id="KW-0732">Signal</keyword>
<evidence type="ECO:0000313" key="3">
    <source>
        <dbReference type="EMBL" id="ATB28924.1"/>
    </source>
</evidence>
<sequence length="129" mass="12493">MRGNIRKVWAVGALASAALVFAGCKSDSRDQDEIPRVQVGGGKYGPVGEYPPNANDAQTGAGRSGDVSGTGGSGPISGSDVAADAGTGGSGNEGSKSLGTQGQGVTGSPKEPQKETHTPSGGVPAPVGD</sequence>
<dbReference type="KEGG" id="mbd:MEBOL_002373"/>
<dbReference type="Proteomes" id="UP000217289">
    <property type="component" value="Chromosome"/>
</dbReference>
<proteinExistence type="predicted"/>
<protein>
    <recommendedName>
        <fullName evidence="5">Lipoprotein</fullName>
    </recommendedName>
</protein>
<accession>A0A250IAL4</accession>
<dbReference type="AlphaFoldDB" id="A0A250IAL4"/>
<reference evidence="3 4" key="1">
    <citation type="submission" date="2017-06" db="EMBL/GenBank/DDBJ databases">
        <authorList>
            <person name="Kim H.J."/>
            <person name="Triplett B.A."/>
        </authorList>
    </citation>
    <scope>NUCLEOTIDE SEQUENCE [LARGE SCALE GENOMIC DNA]</scope>
    <source>
        <strain evidence="3 4">DSM 14713</strain>
    </source>
</reference>
<evidence type="ECO:0008006" key="5">
    <source>
        <dbReference type="Google" id="ProtNLM"/>
    </source>
</evidence>
<organism evidence="3 4">
    <name type="scientific">Melittangium boletus DSM 14713</name>
    <dbReference type="NCBI Taxonomy" id="1294270"/>
    <lineage>
        <taxon>Bacteria</taxon>
        <taxon>Pseudomonadati</taxon>
        <taxon>Myxococcota</taxon>
        <taxon>Myxococcia</taxon>
        <taxon>Myxococcales</taxon>
        <taxon>Cystobacterineae</taxon>
        <taxon>Archangiaceae</taxon>
        <taxon>Melittangium</taxon>
    </lineage>
</organism>
<feature type="region of interest" description="Disordered" evidence="1">
    <location>
        <begin position="25"/>
        <end position="129"/>
    </location>
</feature>
<keyword evidence="4" id="KW-1185">Reference proteome</keyword>
<dbReference type="RefSeq" id="WP_095977557.1">
    <property type="nucleotide sequence ID" value="NZ_CP022163.1"/>
</dbReference>
<evidence type="ECO:0000256" key="1">
    <source>
        <dbReference type="SAM" id="MobiDB-lite"/>
    </source>
</evidence>
<name>A0A250IAL4_9BACT</name>
<dbReference type="PROSITE" id="PS51257">
    <property type="entry name" value="PROKAR_LIPOPROTEIN"/>
    <property type="match status" value="1"/>
</dbReference>
<gene>
    <name evidence="3" type="ORF">MEBOL_002373</name>
</gene>